<evidence type="ECO:0000313" key="4">
    <source>
        <dbReference type="Proteomes" id="UP001217089"/>
    </source>
</evidence>
<feature type="domain" description="Integrator complex subunit 5 N-terminal" evidence="1">
    <location>
        <begin position="13"/>
        <end position="64"/>
    </location>
</feature>
<dbReference type="EMBL" id="JARBDR010000128">
    <property type="protein sequence ID" value="KAJ8321204.1"/>
    <property type="molecule type" value="Genomic_DNA"/>
</dbReference>
<evidence type="ECO:0000259" key="2">
    <source>
        <dbReference type="Pfam" id="PF14838"/>
    </source>
</evidence>
<feature type="domain" description="Integrator complex subunit 5 C-terminal" evidence="2">
    <location>
        <begin position="104"/>
        <end position="266"/>
    </location>
</feature>
<accession>A0ABQ9FVE4</accession>
<comment type="caution">
    <text evidence="3">The sequence shown here is derived from an EMBL/GenBank/DDBJ whole genome shotgun (WGS) entry which is preliminary data.</text>
</comment>
<feature type="domain" description="Integrator complex subunit 5 C-terminal" evidence="2">
    <location>
        <begin position="346"/>
        <end position="544"/>
    </location>
</feature>
<dbReference type="Pfam" id="PF14837">
    <property type="entry name" value="INTS5_N"/>
    <property type="match status" value="1"/>
</dbReference>
<sequence>MAAAMDTNTPQAQWSLELLGRISGKYTHYQGIPLANSLNELLQQWMMCKPTKSLIEVSTECFAAISCFPTAIITRVLMCGLKDFCQHSKKSPDNEMMSEEKIPKMGSVVGILGHLASKHSQDIRMALMKLFEDSLQTDSDVIKMTTVPFLIHLASMSNMLLHVLTTNLVKACNFLGMVVLLIMRTENGALHVLNFLLDTASPLQISDISDSCDESLNQEVKDTCAIIVTQVSEVFKLLSRSSLTYSLQAQWKSFIPLITHDSREVAILTLRILNEIGVPKNLTMDAVLQLCSSLVLFFFQILDTSDSKIAFSMFKVCHQCVHNICGQSYIQCILIRFIIEGVFNQDHVTRNKLFVTDLLRICSHQQQKPEVAMEMDMEHQQTPPSKNHQLILSEDLCRMVGSLLTELSTPDVLYNNRFWPEEESIRMTVERDLQVWKCFDNNPVIWDIMELYGGNSLAMCRCSPVLKSITAALMNHFESCREELASNSPKQMTAACRLVRCLGKSCLLPEPLKFVSELFPLVTSYEAFLLLLTVWRYMKENPPTEDPEEARRRGNNSVYDLVSQFL</sequence>
<evidence type="ECO:0000259" key="1">
    <source>
        <dbReference type="Pfam" id="PF14837"/>
    </source>
</evidence>
<proteinExistence type="predicted"/>
<dbReference type="PANTHER" id="PTHR31697">
    <property type="entry name" value="INTEGRATOR COMPLEX SUBUNIT 5"/>
    <property type="match status" value="1"/>
</dbReference>
<dbReference type="PANTHER" id="PTHR31697:SF2">
    <property type="entry name" value="INTEGRATOR COMPLEX SUBUNIT 5"/>
    <property type="match status" value="1"/>
</dbReference>
<dbReference type="Proteomes" id="UP001217089">
    <property type="component" value="Unassembled WGS sequence"/>
</dbReference>
<organism evidence="3 4">
    <name type="scientific">Tegillarca granosa</name>
    <name type="common">Malaysian cockle</name>
    <name type="synonym">Anadara granosa</name>
    <dbReference type="NCBI Taxonomy" id="220873"/>
    <lineage>
        <taxon>Eukaryota</taxon>
        <taxon>Metazoa</taxon>
        <taxon>Spiralia</taxon>
        <taxon>Lophotrochozoa</taxon>
        <taxon>Mollusca</taxon>
        <taxon>Bivalvia</taxon>
        <taxon>Autobranchia</taxon>
        <taxon>Pteriomorphia</taxon>
        <taxon>Arcoida</taxon>
        <taxon>Arcoidea</taxon>
        <taxon>Arcidae</taxon>
        <taxon>Tegillarca</taxon>
    </lineage>
</organism>
<dbReference type="InterPro" id="IPR029444">
    <property type="entry name" value="INTS5_C"/>
</dbReference>
<dbReference type="InterPro" id="IPR029445">
    <property type="entry name" value="INTS5_N"/>
</dbReference>
<name>A0ABQ9FVE4_TEGGR</name>
<evidence type="ECO:0000313" key="3">
    <source>
        <dbReference type="EMBL" id="KAJ8321204.1"/>
    </source>
</evidence>
<keyword evidence="4" id="KW-1185">Reference proteome</keyword>
<dbReference type="InterPro" id="IPR040316">
    <property type="entry name" value="INTS5"/>
</dbReference>
<gene>
    <name evidence="3" type="ORF">KUTeg_001246</name>
</gene>
<reference evidence="3 4" key="1">
    <citation type="submission" date="2022-12" db="EMBL/GenBank/DDBJ databases">
        <title>Chromosome-level genome of Tegillarca granosa.</title>
        <authorList>
            <person name="Kim J."/>
        </authorList>
    </citation>
    <scope>NUCLEOTIDE SEQUENCE [LARGE SCALE GENOMIC DNA]</scope>
    <source>
        <strain evidence="3">Teg-2019</strain>
        <tissue evidence="3">Adductor muscle</tissue>
    </source>
</reference>
<protein>
    <submittedName>
        <fullName evidence="3">Uncharacterized protein</fullName>
    </submittedName>
</protein>
<dbReference type="Pfam" id="PF14838">
    <property type="entry name" value="INTS5_C"/>
    <property type="match status" value="2"/>
</dbReference>